<evidence type="ECO:0000313" key="12">
    <source>
        <dbReference type="Proteomes" id="UP001600941"/>
    </source>
</evidence>
<dbReference type="InterPro" id="IPR017871">
    <property type="entry name" value="ABC_transporter-like_CS"/>
</dbReference>
<dbReference type="CDD" id="cd03214">
    <property type="entry name" value="ABC_Iron-Siderophores_B12_Hemin"/>
    <property type="match status" value="1"/>
</dbReference>
<accession>A0ABQ0BYS1</accession>
<keyword evidence="2" id="KW-0813">Transport</keyword>
<keyword evidence="5" id="KW-0547">Nucleotide-binding</keyword>
<evidence type="ECO:0000313" key="11">
    <source>
        <dbReference type="EMBL" id="GAA6501669.1"/>
    </source>
</evidence>
<keyword evidence="6 11" id="KW-0067">ATP-binding</keyword>
<evidence type="ECO:0000256" key="4">
    <source>
        <dbReference type="ARBA" id="ARBA00022496"/>
    </source>
</evidence>
<evidence type="ECO:0000256" key="6">
    <source>
        <dbReference type="ARBA" id="ARBA00022840"/>
    </source>
</evidence>
<keyword evidence="9" id="KW-0472">Membrane</keyword>
<feature type="domain" description="ABC transporter" evidence="10">
    <location>
        <begin position="5"/>
        <end position="241"/>
    </location>
</feature>
<evidence type="ECO:0000256" key="7">
    <source>
        <dbReference type="ARBA" id="ARBA00023004"/>
    </source>
</evidence>
<evidence type="ECO:0000256" key="3">
    <source>
        <dbReference type="ARBA" id="ARBA00022475"/>
    </source>
</evidence>
<comment type="caution">
    <text evidence="11">The sequence shown here is derived from an EMBL/GenBank/DDBJ whole genome shotgun (WGS) entry which is preliminary data.</text>
</comment>
<comment type="subcellular location">
    <subcellularLocation>
        <location evidence="1">Cell membrane</location>
        <topology evidence="1">Peripheral membrane protein</topology>
    </subcellularLocation>
</comment>
<sequence>MDAVLTGEGISVAYHQNIVIPAMDVQIPGGNMTSIIGPNGCGKSTLLKALSRMTPVREGHVFLDGSQIAKMSTVEVAKKMAILPQGPQAPGGLTVKELVSYGRYPHQRGVGRLKKEDHEAVDWALSITDMEGLAGRDMDALSGGQRQRAWIAMALAQDTPLILLDEPTTYLDMTHQLEVLELLEDLNKKQKKTIAMVLHDLNLAARFSDWMIAMRSGRVLYKGTPEEIMTKKTLADVFSLDASISRDPWTGKPICLSYKRMDRSVY</sequence>
<dbReference type="PROSITE" id="PS50893">
    <property type="entry name" value="ABC_TRANSPORTER_2"/>
    <property type="match status" value="1"/>
</dbReference>
<evidence type="ECO:0000256" key="5">
    <source>
        <dbReference type="ARBA" id="ARBA00022741"/>
    </source>
</evidence>
<dbReference type="PROSITE" id="PS00211">
    <property type="entry name" value="ABC_TRANSPORTER_1"/>
    <property type="match status" value="1"/>
</dbReference>
<protein>
    <submittedName>
        <fullName evidence="11">ABC transporter ATP-binding protein</fullName>
    </submittedName>
</protein>
<dbReference type="EMBL" id="BAABZQ010000001">
    <property type="protein sequence ID" value="GAA6501669.1"/>
    <property type="molecule type" value="Genomic_DNA"/>
</dbReference>
<dbReference type="PANTHER" id="PTHR42771:SF4">
    <property type="entry name" value="IRON(3+)-HYDROXAMATE IMPORT ATP-BINDING PROTEIN FHUC"/>
    <property type="match status" value="1"/>
</dbReference>
<name>A0ABQ0BYS1_9FIRM</name>
<dbReference type="InterPro" id="IPR003593">
    <property type="entry name" value="AAA+_ATPase"/>
</dbReference>
<gene>
    <name evidence="11" type="ORF">K340107D12_44850</name>
</gene>
<dbReference type="SUPFAM" id="SSF52540">
    <property type="entry name" value="P-loop containing nucleoside triphosphate hydrolases"/>
    <property type="match status" value="1"/>
</dbReference>
<keyword evidence="4" id="KW-0410">Iron transport</keyword>
<dbReference type="Proteomes" id="UP001600941">
    <property type="component" value="Unassembled WGS sequence"/>
</dbReference>
<keyword evidence="8" id="KW-0406">Ion transport</keyword>
<dbReference type="Pfam" id="PF00005">
    <property type="entry name" value="ABC_tran"/>
    <property type="match status" value="1"/>
</dbReference>
<dbReference type="PANTHER" id="PTHR42771">
    <property type="entry name" value="IRON(3+)-HYDROXAMATE IMPORT ATP-BINDING PROTEIN FHUC"/>
    <property type="match status" value="1"/>
</dbReference>
<dbReference type="GO" id="GO:0005524">
    <property type="term" value="F:ATP binding"/>
    <property type="evidence" value="ECO:0007669"/>
    <property type="project" value="UniProtKB-KW"/>
</dbReference>
<evidence type="ECO:0000256" key="1">
    <source>
        <dbReference type="ARBA" id="ARBA00004202"/>
    </source>
</evidence>
<dbReference type="SMART" id="SM00382">
    <property type="entry name" value="AAA"/>
    <property type="match status" value="1"/>
</dbReference>
<evidence type="ECO:0000256" key="2">
    <source>
        <dbReference type="ARBA" id="ARBA00022448"/>
    </source>
</evidence>
<dbReference type="Gene3D" id="3.40.50.300">
    <property type="entry name" value="P-loop containing nucleotide triphosphate hydrolases"/>
    <property type="match status" value="1"/>
</dbReference>
<evidence type="ECO:0000256" key="8">
    <source>
        <dbReference type="ARBA" id="ARBA00023065"/>
    </source>
</evidence>
<dbReference type="InterPro" id="IPR003439">
    <property type="entry name" value="ABC_transporter-like_ATP-bd"/>
</dbReference>
<evidence type="ECO:0000259" key="10">
    <source>
        <dbReference type="PROSITE" id="PS50893"/>
    </source>
</evidence>
<reference evidence="11 12" key="1">
    <citation type="submission" date="2024-04" db="EMBL/GenBank/DDBJ databases">
        <title>Defined microbial consortia suppress multidrug-resistant proinflammatory Enterobacteriaceae via ecological control.</title>
        <authorList>
            <person name="Furuichi M."/>
            <person name="Kawaguchi T."/>
            <person name="Pust M."/>
            <person name="Yasuma K."/>
            <person name="Plichta D."/>
            <person name="Hasegawa N."/>
            <person name="Ohya T."/>
            <person name="Bhattarai S."/>
            <person name="Sasajima S."/>
            <person name="Aoto Y."/>
            <person name="Tuganbaev T."/>
            <person name="Yaginuma M."/>
            <person name="Ueda M."/>
            <person name="Okahashi N."/>
            <person name="Amafuji K."/>
            <person name="Kiridooshi Y."/>
            <person name="Sugita K."/>
            <person name="Strazar M."/>
            <person name="Skelly A."/>
            <person name="Suda W."/>
            <person name="Hattori M."/>
            <person name="Nakamoto N."/>
            <person name="Caballero S."/>
            <person name="Norman J."/>
            <person name="Olle B."/>
            <person name="Tanoue T."/>
            <person name="Arita M."/>
            <person name="Bucci V."/>
            <person name="Atarashi K."/>
            <person name="Xavier R."/>
            <person name="Honda K."/>
        </authorList>
    </citation>
    <scope>NUCLEOTIDE SEQUENCE [LARGE SCALE GENOMIC DNA]</scope>
    <source>
        <strain evidence="12">k34-0107-D12</strain>
    </source>
</reference>
<dbReference type="RefSeq" id="WP_227211697.1">
    <property type="nucleotide sequence ID" value="NZ_BAABZQ010000001.1"/>
</dbReference>
<keyword evidence="3" id="KW-1003">Cell membrane</keyword>
<proteinExistence type="predicted"/>
<keyword evidence="12" id="KW-1185">Reference proteome</keyword>
<organism evidence="11 12">
    <name type="scientific">Blautia parvula</name>
    <dbReference type="NCBI Taxonomy" id="2877527"/>
    <lineage>
        <taxon>Bacteria</taxon>
        <taxon>Bacillati</taxon>
        <taxon>Bacillota</taxon>
        <taxon>Clostridia</taxon>
        <taxon>Lachnospirales</taxon>
        <taxon>Lachnospiraceae</taxon>
        <taxon>Blautia</taxon>
    </lineage>
</organism>
<keyword evidence="7" id="KW-0408">Iron</keyword>
<dbReference type="InterPro" id="IPR051535">
    <property type="entry name" value="Siderophore_ABC-ATPase"/>
</dbReference>
<evidence type="ECO:0000256" key="9">
    <source>
        <dbReference type="ARBA" id="ARBA00023136"/>
    </source>
</evidence>
<dbReference type="InterPro" id="IPR027417">
    <property type="entry name" value="P-loop_NTPase"/>
</dbReference>